<protein>
    <submittedName>
        <fullName evidence="2">Uncharacterized protein</fullName>
    </submittedName>
</protein>
<keyword evidence="3" id="KW-1185">Reference proteome</keyword>
<reference evidence="2 3" key="1">
    <citation type="submission" date="2018-07" db="EMBL/GenBank/DDBJ databases">
        <title>Genome analysis of Larkinella rosea.</title>
        <authorList>
            <person name="Zhou Z."/>
            <person name="Wang G."/>
        </authorList>
    </citation>
    <scope>NUCLEOTIDE SEQUENCE [LARGE SCALE GENOMIC DNA]</scope>
    <source>
        <strain evidence="3">zzj9</strain>
    </source>
</reference>
<feature type="signal peptide" evidence="1">
    <location>
        <begin position="1"/>
        <end position="18"/>
    </location>
</feature>
<dbReference type="RefSeq" id="WP_114408114.1">
    <property type="nucleotide sequence ID" value="NZ_QOWE01000019.1"/>
</dbReference>
<dbReference type="OrthoDB" id="952460at2"/>
<gene>
    <name evidence="2" type="ORF">DUE52_21480</name>
</gene>
<sequence>MKWILFFVLAVVSLNSLAQLPAAGKRIDGPVTTKRGIVLKAGDSVRFGKGGWPSGAYQHAYLSFDKFGQKAAALEEGYAYKYATIKEFREVGTGAEKRLVVLVRPKGGISVNFRAIDIEPAMEAKEVISINGTAISKLVTKKQI</sequence>
<proteinExistence type="predicted"/>
<evidence type="ECO:0000256" key="1">
    <source>
        <dbReference type="SAM" id="SignalP"/>
    </source>
</evidence>
<dbReference type="AlphaFoldDB" id="A0A368JI93"/>
<dbReference type="Proteomes" id="UP000253383">
    <property type="component" value="Unassembled WGS sequence"/>
</dbReference>
<evidence type="ECO:0000313" key="2">
    <source>
        <dbReference type="EMBL" id="RCR67380.1"/>
    </source>
</evidence>
<evidence type="ECO:0000313" key="3">
    <source>
        <dbReference type="Proteomes" id="UP000253383"/>
    </source>
</evidence>
<organism evidence="2 3">
    <name type="scientific">Larkinella punicea</name>
    <dbReference type="NCBI Taxonomy" id="2315727"/>
    <lineage>
        <taxon>Bacteria</taxon>
        <taxon>Pseudomonadati</taxon>
        <taxon>Bacteroidota</taxon>
        <taxon>Cytophagia</taxon>
        <taxon>Cytophagales</taxon>
        <taxon>Spirosomataceae</taxon>
        <taxon>Larkinella</taxon>
    </lineage>
</organism>
<dbReference type="EMBL" id="QOWE01000019">
    <property type="protein sequence ID" value="RCR67380.1"/>
    <property type="molecule type" value="Genomic_DNA"/>
</dbReference>
<keyword evidence="1" id="KW-0732">Signal</keyword>
<accession>A0A368JI93</accession>
<comment type="caution">
    <text evidence="2">The sequence shown here is derived from an EMBL/GenBank/DDBJ whole genome shotgun (WGS) entry which is preliminary data.</text>
</comment>
<feature type="chain" id="PRO_5016768676" evidence="1">
    <location>
        <begin position="19"/>
        <end position="144"/>
    </location>
</feature>
<name>A0A368JI93_9BACT</name>